<organism evidence="4 5">
    <name type="scientific">Paenibacillus silagei</name>
    <dbReference type="NCBI Taxonomy" id="1670801"/>
    <lineage>
        <taxon>Bacteria</taxon>
        <taxon>Bacillati</taxon>
        <taxon>Bacillota</taxon>
        <taxon>Bacilli</taxon>
        <taxon>Bacillales</taxon>
        <taxon>Paenibacillaceae</taxon>
        <taxon>Paenibacillus</taxon>
    </lineage>
</organism>
<dbReference type="Pfam" id="PF04397">
    <property type="entry name" value="LytTR"/>
    <property type="match status" value="1"/>
</dbReference>
<sequence length="249" mass="29317">MLNVAFCDDDVKFLNSIVSEAKRIFKRLKVNTTIYTYTNGKKLIDDFEQYHSYYDIIFLELDLPVMDGKEVARKLRLFDKKFKLVFVTSSEQEVLNTFQYDISGFLPKRLMNERLFLIIDRVVTAIKDDNPQLQVFKVTITGDKRALIKVPLNDIMFFGSVNRKSYLHTKRRTYLLHGFKFIDLIAQYSEQGFVDIHRTCIVNIQYIFSVDDIEIRLDDGTLLPLSRRKRSLVLDKFLQKVSEGMNIRK</sequence>
<evidence type="ECO:0000313" key="4">
    <source>
        <dbReference type="EMBL" id="MBP2110796.1"/>
    </source>
</evidence>
<dbReference type="Pfam" id="PF00072">
    <property type="entry name" value="Response_reg"/>
    <property type="match status" value="1"/>
</dbReference>
<evidence type="ECO:0000259" key="3">
    <source>
        <dbReference type="PROSITE" id="PS50930"/>
    </source>
</evidence>
<feature type="domain" description="Response regulatory" evidence="2">
    <location>
        <begin position="3"/>
        <end position="123"/>
    </location>
</feature>
<reference evidence="4 5" key="1">
    <citation type="submission" date="2021-03" db="EMBL/GenBank/DDBJ databases">
        <title>Genomic Encyclopedia of Type Strains, Phase IV (KMG-IV): sequencing the most valuable type-strain genomes for metagenomic binning, comparative biology and taxonomic classification.</title>
        <authorList>
            <person name="Goeker M."/>
        </authorList>
    </citation>
    <scope>NUCLEOTIDE SEQUENCE [LARGE SCALE GENOMIC DNA]</scope>
    <source>
        <strain evidence="4 5">DSM 101953</strain>
    </source>
</reference>
<gene>
    <name evidence="4" type="ORF">J2Z70_000936</name>
</gene>
<proteinExistence type="predicted"/>
<evidence type="ECO:0000313" key="5">
    <source>
        <dbReference type="Proteomes" id="UP000773462"/>
    </source>
</evidence>
<dbReference type="EMBL" id="JAGGLV010000002">
    <property type="protein sequence ID" value="MBP2110796.1"/>
    <property type="molecule type" value="Genomic_DNA"/>
</dbReference>
<dbReference type="Proteomes" id="UP000773462">
    <property type="component" value="Unassembled WGS sequence"/>
</dbReference>
<dbReference type="InterPro" id="IPR011006">
    <property type="entry name" value="CheY-like_superfamily"/>
</dbReference>
<dbReference type="GO" id="GO:0003677">
    <property type="term" value="F:DNA binding"/>
    <property type="evidence" value="ECO:0007669"/>
    <property type="project" value="UniProtKB-KW"/>
</dbReference>
<dbReference type="Gene3D" id="3.40.50.2300">
    <property type="match status" value="1"/>
</dbReference>
<evidence type="ECO:0000256" key="1">
    <source>
        <dbReference type="PROSITE-ProRule" id="PRU00169"/>
    </source>
</evidence>
<dbReference type="PANTHER" id="PTHR37299">
    <property type="entry name" value="TRANSCRIPTIONAL REGULATOR-RELATED"/>
    <property type="match status" value="1"/>
</dbReference>
<comment type="caution">
    <text evidence="1">Lacks conserved residue(s) required for the propagation of feature annotation.</text>
</comment>
<dbReference type="PROSITE" id="PS50930">
    <property type="entry name" value="HTH_LYTTR"/>
    <property type="match status" value="1"/>
</dbReference>
<dbReference type="SUPFAM" id="SSF52172">
    <property type="entry name" value="CheY-like"/>
    <property type="match status" value="1"/>
</dbReference>
<dbReference type="SMART" id="SM00850">
    <property type="entry name" value="LytTR"/>
    <property type="match status" value="1"/>
</dbReference>
<feature type="domain" description="HTH LytTR-type" evidence="3">
    <location>
        <begin position="143"/>
        <end position="239"/>
    </location>
</feature>
<name>A0ABS4NMU9_9BACL</name>
<dbReference type="InterPro" id="IPR001789">
    <property type="entry name" value="Sig_transdc_resp-reg_receiver"/>
</dbReference>
<protein>
    <submittedName>
        <fullName evidence="4">DNA-binding LytR/AlgR family response regulator</fullName>
    </submittedName>
</protein>
<evidence type="ECO:0000259" key="2">
    <source>
        <dbReference type="PROSITE" id="PS50110"/>
    </source>
</evidence>
<dbReference type="RefSeq" id="WP_209869904.1">
    <property type="nucleotide sequence ID" value="NZ_JAGGLV010000002.1"/>
</dbReference>
<comment type="caution">
    <text evidence="4">The sequence shown here is derived from an EMBL/GenBank/DDBJ whole genome shotgun (WGS) entry which is preliminary data.</text>
</comment>
<dbReference type="PANTHER" id="PTHR37299:SF1">
    <property type="entry name" value="STAGE 0 SPORULATION PROTEIN A HOMOLOG"/>
    <property type="match status" value="1"/>
</dbReference>
<dbReference type="InterPro" id="IPR046947">
    <property type="entry name" value="LytR-like"/>
</dbReference>
<accession>A0ABS4NMU9</accession>
<keyword evidence="4" id="KW-0238">DNA-binding</keyword>
<dbReference type="PROSITE" id="PS50110">
    <property type="entry name" value="RESPONSE_REGULATORY"/>
    <property type="match status" value="1"/>
</dbReference>
<dbReference type="SMART" id="SM00448">
    <property type="entry name" value="REC"/>
    <property type="match status" value="1"/>
</dbReference>
<dbReference type="Gene3D" id="2.40.50.1020">
    <property type="entry name" value="LytTr DNA-binding domain"/>
    <property type="match status" value="1"/>
</dbReference>
<dbReference type="InterPro" id="IPR007492">
    <property type="entry name" value="LytTR_DNA-bd_dom"/>
</dbReference>
<keyword evidence="5" id="KW-1185">Reference proteome</keyword>